<dbReference type="GO" id="GO:0015074">
    <property type="term" value="P:DNA integration"/>
    <property type="evidence" value="ECO:0007669"/>
    <property type="project" value="InterPro"/>
</dbReference>
<keyword evidence="3" id="KW-1185">Reference proteome</keyword>
<organism evidence="2 3">
    <name type="scientific">Aphis craccivora</name>
    <name type="common">Cowpea aphid</name>
    <dbReference type="NCBI Taxonomy" id="307492"/>
    <lineage>
        <taxon>Eukaryota</taxon>
        <taxon>Metazoa</taxon>
        <taxon>Ecdysozoa</taxon>
        <taxon>Arthropoda</taxon>
        <taxon>Hexapoda</taxon>
        <taxon>Insecta</taxon>
        <taxon>Pterygota</taxon>
        <taxon>Neoptera</taxon>
        <taxon>Paraneoptera</taxon>
        <taxon>Hemiptera</taxon>
        <taxon>Sternorrhyncha</taxon>
        <taxon>Aphidomorpha</taxon>
        <taxon>Aphidoidea</taxon>
        <taxon>Aphididae</taxon>
        <taxon>Aphidini</taxon>
        <taxon>Aphis</taxon>
        <taxon>Aphis</taxon>
    </lineage>
</organism>
<dbReference type="OrthoDB" id="6576283at2759"/>
<dbReference type="EMBL" id="VUJU01000226">
    <property type="protein sequence ID" value="KAF0771989.1"/>
    <property type="molecule type" value="Genomic_DNA"/>
</dbReference>
<sequence>MIAILKSVIRYKIAVFCSDVGTGIVDVYIITMAIDKNTMRSKFNEQIQLILMNKRQDNNAFLSTSDYSRVIQQVKKSKKSLNTVGEKKTTKDYRVIRKYDILVMDGKEHLIRPIDEKNVVLYYATIDELFDILYDTHSAIGHGGRNRMVSELKHNYCNITNETIMVFLKLCAECHKKAACSKIGVAPKPTLQPTFNSRGQVDLIDMQTQRHNDYRFIMKYQEYLTKYIVLKPLKSKCAEEVAYNLIEIYTLFGAPSILQSCSGKKFVTSVINKLHVIWDEVKIDYGWPKHSESQESVEMTNRDVQEMLSVWMDKKNSLDWPSALKFIQFKKNRTFHSGTSPYEAMFGCTARINLATSNLPNAEITEIKPDKDL</sequence>
<evidence type="ECO:0000259" key="1">
    <source>
        <dbReference type="PROSITE" id="PS50994"/>
    </source>
</evidence>
<dbReference type="InterPro" id="IPR012337">
    <property type="entry name" value="RNaseH-like_sf"/>
</dbReference>
<dbReference type="AlphaFoldDB" id="A0A6G0ZMI8"/>
<dbReference type="InterPro" id="IPR050951">
    <property type="entry name" value="Retrovirus_Pol_polyprotein"/>
</dbReference>
<dbReference type="PROSITE" id="PS50994">
    <property type="entry name" value="INTEGRASE"/>
    <property type="match status" value="1"/>
</dbReference>
<protein>
    <submittedName>
        <fullName evidence="2">KRAB-A domain-containing protein 2-like</fullName>
    </submittedName>
</protein>
<comment type="caution">
    <text evidence="2">The sequence shown here is derived from an EMBL/GenBank/DDBJ whole genome shotgun (WGS) entry which is preliminary data.</text>
</comment>
<feature type="domain" description="Integrase catalytic" evidence="1">
    <location>
        <begin position="189"/>
        <end position="349"/>
    </location>
</feature>
<dbReference type="InterPro" id="IPR001584">
    <property type="entry name" value="Integrase_cat-core"/>
</dbReference>
<dbReference type="Gene3D" id="3.30.420.10">
    <property type="entry name" value="Ribonuclease H-like superfamily/Ribonuclease H"/>
    <property type="match status" value="1"/>
</dbReference>
<accession>A0A6G0ZMI8</accession>
<evidence type="ECO:0000313" key="3">
    <source>
        <dbReference type="Proteomes" id="UP000478052"/>
    </source>
</evidence>
<dbReference type="InterPro" id="IPR036397">
    <property type="entry name" value="RNaseH_sf"/>
</dbReference>
<evidence type="ECO:0000313" key="2">
    <source>
        <dbReference type="EMBL" id="KAF0771989.1"/>
    </source>
</evidence>
<reference evidence="2 3" key="1">
    <citation type="submission" date="2019-08" db="EMBL/GenBank/DDBJ databases">
        <title>Whole genome of Aphis craccivora.</title>
        <authorList>
            <person name="Voronova N.V."/>
            <person name="Shulinski R.S."/>
            <person name="Bandarenka Y.V."/>
            <person name="Zhorov D.G."/>
            <person name="Warner D."/>
        </authorList>
    </citation>
    <scope>NUCLEOTIDE SEQUENCE [LARGE SCALE GENOMIC DNA]</scope>
    <source>
        <strain evidence="2">180601</strain>
        <tissue evidence="2">Whole Body</tissue>
    </source>
</reference>
<gene>
    <name evidence="2" type="ORF">FWK35_00000274</name>
</gene>
<dbReference type="GO" id="GO:0003676">
    <property type="term" value="F:nucleic acid binding"/>
    <property type="evidence" value="ECO:0007669"/>
    <property type="project" value="InterPro"/>
</dbReference>
<dbReference type="PANTHER" id="PTHR37984:SF5">
    <property type="entry name" value="PROTEIN NYNRIN-LIKE"/>
    <property type="match status" value="1"/>
</dbReference>
<name>A0A6G0ZMI8_APHCR</name>
<dbReference type="Proteomes" id="UP000478052">
    <property type="component" value="Unassembled WGS sequence"/>
</dbReference>
<dbReference type="SUPFAM" id="SSF53098">
    <property type="entry name" value="Ribonuclease H-like"/>
    <property type="match status" value="1"/>
</dbReference>
<dbReference type="PANTHER" id="PTHR37984">
    <property type="entry name" value="PROTEIN CBG26694"/>
    <property type="match status" value="1"/>
</dbReference>
<proteinExistence type="predicted"/>